<dbReference type="EMBL" id="JBHTJA010000053">
    <property type="protein sequence ID" value="MFD0903372.1"/>
    <property type="molecule type" value="Genomic_DNA"/>
</dbReference>
<gene>
    <name evidence="2" type="ORF">ACFQ11_23475</name>
</gene>
<dbReference type="SUPFAM" id="SSF53067">
    <property type="entry name" value="Actin-like ATPase domain"/>
    <property type="match status" value="1"/>
</dbReference>
<reference evidence="3" key="1">
    <citation type="journal article" date="2019" name="Int. J. Syst. Evol. Microbiol.">
        <title>The Global Catalogue of Microorganisms (GCM) 10K type strain sequencing project: providing services to taxonomists for standard genome sequencing and annotation.</title>
        <authorList>
            <consortium name="The Broad Institute Genomics Platform"/>
            <consortium name="The Broad Institute Genome Sequencing Center for Infectious Disease"/>
            <person name="Wu L."/>
            <person name="Ma J."/>
        </authorList>
    </citation>
    <scope>NUCLEOTIDE SEQUENCE [LARGE SCALE GENOMIC DNA]</scope>
    <source>
        <strain evidence="3">JCM 31202</strain>
    </source>
</reference>
<dbReference type="InterPro" id="IPR043129">
    <property type="entry name" value="ATPase_NBD"/>
</dbReference>
<feature type="non-terminal residue" evidence="2">
    <location>
        <position position="1"/>
    </location>
</feature>
<feature type="region of interest" description="Disordered" evidence="1">
    <location>
        <begin position="1"/>
        <end position="55"/>
    </location>
</feature>
<accession>A0ABW3ET45</accession>
<sequence>RGGPAPHAVHGAPQPATLPAGGGTAVLVHEAVPPPGPRPSGPSGHPEHPGTPPNPQLAQAIIKEVYGRPASALGRLGPVVAAAAAAGDPVAKRITEEAAASLLRDVDAVRPALSDPCAPVVMHGSVLREGPVADAVRTGLRHRFPEAPRSAGDGAVGAAGLALRRLGHPLPH</sequence>
<name>A0ABW3ET45_9ACTN</name>
<evidence type="ECO:0000313" key="3">
    <source>
        <dbReference type="Proteomes" id="UP001596972"/>
    </source>
</evidence>
<dbReference type="Gene3D" id="3.30.420.40">
    <property type="match status" value="1"/>
</dbReference>
<keyword evidence="3" id="KW-1185">Reference proteome</keyword>
<evidence type="ECO:0000313" key="2">
    <source>
        <dbReference type="EMBL" id="MFD0903372.1"/>
    </source>
</evidence>
<evidence type="ECO:0000256" key="1">
    <source>
        <dbReference type="SAM" id="MobiDB-lite"/>
    </source>
</evidence>
<comment type="caution">
    <text evidence="2">The sequence shown here is derived from an EMBL/GenBank/DDBJ whole genome shotgun (WGS) entry which is preliminary data.</text>
</comment>
<dbReference type="Proteomes" id="UP001596972">
    <property type="component" value="Unassembled WGS sequence"/>
</dbReference>
<evidence type="ECO:0008006" key="4">
    <source>
        <dbReference type="Google" id="ProtNLM"/>
    </source>
</evidence>
<protein>
    <recommendedName>
        <fullName evidence="4">ATPase</fullName>
    </recommendedName>
</protein>
<proteinExistence type="predicted"/>
<organism evidence="2 3">
    <name type="scientific">Actinomadura sediminis</name>
    <dbReference type="NCBI Taxonomy" id="1038904"/>
    <lineage>
        <taxon>Bacteria</taxon>
        <taxon>Bacillati</taxon>
        <taxon>Actinomycetota</taxon>
        <taxon>Actinomycetes</taxon>
        <taxon>Streptosporangiales</taxon>
        <taxon>Thermomonosporaceae</taxon>
        <taxon>Actinomadura</taxon>
    </lineage>
</organism>